<protein>
    <submittedName>
        <fullName evidence="1">4,5-dihydroxyphthalate decarboxylase</fullName>
        <ecNumber evidence="1">4.1.1.55</ecNumber>
    </submittedName>
</protein>
<accession>A0A3P4B4E5</accession>
<dbReference type="EMBL" id="UWPJ01000023">
    <property type="protein sequence ID" value="VCU70922.1"/>
    <property type="molecule type" value="Genomic_DNA"/>
</dbReference>
<gene>
    <name evidence="1" type="primary">pht5_15</name>
    <name evidence="1" type="ORF">PIGHUM_03002</name>
</gene>
<sequence>MADHTLVTALRRYEYNDVLFDEQAHDGVTFRIATYEGALLTAMRAMLRERAYDVCEMSPTSYLIARQAGAPLIALPVFPFRQYALGQIVARADSAVRDVRDLPGKRIAVRTWAQPTALWVRYYLSDYLGVDLSGVTWVFVADDPVPGLKRPEGAIERRGQTLDGLLASGEADVAIGLRHVPEGCRTLIADPQESASAWTRATGIVPANHLVVMDAKYAGTEVPDLVCQRFETVLRDYLAAHGTPASGVIADLERINPELDPLPNGRRANARMWEALVSAMVAQGMLEPVAEPLALLHDWEPARA</sequence>
<organism evidence="1 2">
    <name type="scientific">Pigmentiphaga humi</name>
    <dbReference type="NCBI Taxonomy" id="2478468"/>
    <lineage>
        <taxon>Bacteria</taxon>
        <taxon>Pseudomonadati</taxon>
        <taxon>Pseudomonadota</taxon>
        <taxon>Betaproteobacteria</taxon>
        <taxon>Burkholderiales</taxon>
        <taxon>Alcaligenaceae</taxon>
        <taxon>Pigmentiphaga</taxon>
    </lineage>
</organism>
<dbReference type="SUPFAM" id="SSF53850">
    <property type="entry name" value="Periplasmic binding protein-like II"/>
    <property type="match status" value="1"/>
</dbReference>
<dbReference type="OrthoDB" id="8689594at2"/>
<name>A0A3P4B4E5_9BURK</name>
<dbReference type="Proteomes" id="UP000277294">
    <property type="component" value="Unassembled WGS sequence"/>
</dbReference>
<dbReference type="Pfam" id="PF12974">
    <property type="entry name" value="Phosphonate-bd"/>
    <property type="match status" value="1"/>
</dbReference>
<keyword evidence="1" id="KW-0456">Lyase</keyword>
<dbReference type="EC" id="4.1.1.55" evidence="1"/>
<dbReference type="AlphaFoldDB" id="A0A3P4B4E5"/>
<reference evidence="1 2" key="1">
    <citation type="submission" date="2018-10" db="EMBL/GenBank/DDBJ databases">
        <authorList>
            <person name="Criscuolo A."/>
        </authorList>
    </citation>
    <scope>NUCLEOTIDE SEQUENCE [LARGE SCALE GENOMIC DNA]</scope>
    <source>
        <strain evidence="1">DnA1</strain>
    </source>
</reference>
<dbReference type="RefSeq" id="WP_124080380.1">
    <property type="nucleotide sequence ID" value="NZ_UWPJ01000023.1"/>
</dbReference>
<dbReference type="Gene3D" id="3.40.190.10">
    <property type="entry name" value="Periplasmic binding protein-like II"/>
    <property type="match status" value="2"/>
</dbReference>
<evidence type="ECO:0000313" key="2">
    <source>
        <dbReference type="Proteomes" id="UP000277294"/>
    </source>
</evidence>
<evidence type="ECO:0000313" key="1">
    <source>
        <dbReference type="EMBL" id="VCU70922.1"/>
    </source>
</evidence>
<proteinExistence type="predicted"/>
<keyword evidence="2" id="KW-1185">Reference proteome</keyword>
<dbReference type="GO" id="GO:0018796">
    <property type="term" value="F:4,5-dihydroxyphthalate decarboxylase activity"/>
    <property type="evidence" value="ECO:0007669"/>
    <property type="project" value="UniProtKB-EC"/>
</dbReference>